<dbReference type="AlphaFoldDB" id="A0A7N2N5J2"/>
<keyword evidence="2" id="KW-1185">Reference proteome</keyword>
<dbReference type="EnsemblPlants" id="QL93p0073_1108:mrna">
    <property type="protein sequence ID" value="QL93p0073_1108:mrna"/>
    <property type="gene ID" value="QL93p0073_1108"/>
</dbReference>
<evidence type="ECO:0000313" key="2">
    <source>
        <dbReference type="Proteomes" id="UP000594261"/>
    </source>
</evidence>
<name>A0A7N2N5J2_QUELO</name>
<protein>
    <submittedName>
        <fullName evidence="1">Uncharacterized protein</fullName>
    </submittedName>
</protein>
<evidence type="ECO:0000313" key="1">
    <source>
        <dbReference type="EnsemblPlants" id="QL93p0073_1108:mrna"/>
    </source>
</evidence>
<dbReference type="InParanoid" id="A0A7N2N5J2"/>
<dbReference type="Proteomes" id="UP000594261">
    <property type="component" value="Unassembled WGS sequence"/>
</dbReference>
<dbReference type="OMA" id="NDGHMKS"/>
<dbReference type="Gramene" id="QL93p0073_1108:mrna">
    <property type="protein sequence ID" value="QL93p0073_1108:mrna"/>
    <property type="gene ID" value="QL93p0073_1108"/>
</dbReference>
<proteinExistence type="predicted"/>
<accession>A0A7N2N5J2</accession>
<reference evidence="1" key="1">
    <citation type="submission" date="2021-01" db="UniProtKB">
        <authorList>
            <consortium name="EnsemblPlants"/>
        </authorList>
    </citation>
    <scope>IDENTIFICATION</scope>
</reference>
<sequence length="87" mass="9707">MAKLFSLDQTQANTSRIVGTQPTMAMIVLMLNSYFVTFPVPSQPAFFMHSNIESDHNLVVTAGSEHSRGSYVQHSANEASITELYRR</sequence>
<organism evidence="1 2">
    <name type="scientific">Quercus lobata</name>
    <name type="common">Valley oak</name>
    <dbReference type="NCBI Taxonomy" id="97700"/>
    <lineage>
        <taxon>Eukaryota</taxon>
        <taxon>Viridiplantae</taxon>
        <taxon>Streptophyta</taxon>
        <taxon>Embryophyta</taxon>
        <taxon>Tracheophyta</taxon>
        <taxon>Spermatophyta</taxon>
        <taxon>Magnoliopsida</taxon>
        <taxon>eudicotyledons</taxon>
        <taxon>Gunneridae</taxon>
        <taxon>Pentapetalae</taxon>
        <taxon>rosids</taxon>
        <taxon>fabids</taxon>
        <taxon>Fagales</taxon>
        <taxon>Fagaceae</taxon>
        <taxon>Quercus</taxon>
    </lineage>
</organism>